<dbReference type="RefSeq" id="WP_095661477.1">
    <property type="nucleotide sequence ID" value="NZ_NQMS01000001.1"/>
</dbReference>
<dbReference type="EMBL" id="NQMS01000001">
    <property type="protein sequence ID" value="PAV98579.1"/>
    <property type="molecule type" value="Genomic_DNA"/>
</dbReference>
<comment type="caution">
    <text evidence="1">The sequence shown here is derived from an EMBL/GenBank/DDBJ whole genome shotgun (WGS) entry which is preliminary data.</text>
</comment>
<sequence>MKMRPQYVDYLAERVHDAVDDLLTVLTAYRYEEALAVIEWIKAEASQRAVIRGGKSSANSESFPIKLMPQTKENNVANRNNESVNLP</sequence>
<protein>
    <submittedName>
        <fullName evidence="1">Uncharacterized protein</fullName>
    </submittedName>
</protein>
<evidence type="ECO:0000313" key="2">
    <source>
        <dbReference type="Proteomes" id="UP000218796"/>
    </source>
</evidence>
<gene>
    <name evidence="1" type="ORF">CJD50_03665</name>
</gene>
<dbReference type="Proteomes" id="UP000218796">
    <property type="component" value="Unassembled WGS sequence"/>
</dbReference>
<keyword evidence="2" id="KW-1185">Reference proteome</keyword>
<dbReference type="AlphaFoldDB" id="A0A2A2MIC4"/>
<accession>A0A2A2MIC4</accession>
<proteinExistence type="predicted"/>
<reference evidence="1 2" key="1">
    <citation type="submission" date="2017-08" db="EMBL/GenBank/DDBJ databases">
        <title>Draft Genome Sequence of Hafnia alvei CITHA-6 Isolated from Raw Bovine Milk.</title>
        <authorList>
            <person name="Culligan E.P."/>
            <person name="Mcsweeney A."/>
            <person name="O'Doherty C."/>
            <person name="Gleeson E."/>
            <person name="O'Riordan D."/>
            <person name="Sleator R.D."/>
        </authorList>
    </citation>
    <scope>NUCLEOTIDE SEQUENCE [LARGE SCALE GENOMIC DNA]</scope>
    <source>
        <strain evidence="1 2">CITHA-6</strain>
    </source>
</reference>
<organism evidence="1 2">
    <name type="scientific">Hafnia paralvei</name>
    <dbReference type="NCBI Taxonomy" id="546367"/>
    <lineage>
        <taxon>Bacteria</taxon>
        <taxon>Pseudomonadati</taxon>
        <taxon>Pseudomonadota</taxon>
        <taxon>Gammaproteobacteria</taxon>
        <taxon>Enterobacterales</taxon>
        <taxon>Hafniaceae</taxon>
        <taxon>Hafnia</taxon>
    </lineage>
</organism>
<evidence type="ECO:0000313" key="1">
    <source>
        <dbReference type="EMBL" id="PAV98579.1"/>
    </source>
</evidence>
<name>A0A2A2MIC4_9GAMM</name>